<dbReference type="GeneID" id="38114233"/>
<dbReference type="STRING" id="1810919.A0A3D8SAZ2"/>
<keyword evidence="2" id="KW-1185">Reference proteome</keyword>
<evidence type="ECO:0000313" key="2">
    <source>
        <dbReference type="Proteomes" id="UP000256690"/>
    </source>
</evidence>
<dbReference type="AlphaFoldDB" id="A0A3D8SAZ2"/>
<reference evidence="1 2" key="1">
    <citation type="journal article" date="2018" name="IMA Fungus">
        <title>IMA Genome-F 9: Draft genome sequence of Annulohypoxylon stygium, Aspergillus mulundensis, Berkeleyomyces basicola (syn. Thielaviopsis basicola), Ceratocystis smalleyi, two Cercospora beticola strains, Coleophoma cylindrospora, Fusarium fracticaudum, Phialophora cf. hyalina, and Morchella septimelata.</title>
        <authorList>
            <person name="Wingfield B.D."/>
            <person name="Bills G.F."/>
            <person name="Dong Y."/>
            <person name="Huang W."/>
            <person name="Nel W.J."/>
            <person name="Swalarsk-Parry B.S."/>
            <person name="Vaghefi N."/>
            <person name="Wilken P.M."/>
            <person name="An Z."/>
            <person name="de Beer Z.W."/>
            <person name="De Vos L."/>
            <person name="Chen L."/>
            <person name="Duong T.A."/>
            <person name="Gao Y."/>
            <person name="Hammerbacher A."/>
            <person name="Kikkert J.R."/>
            <person name="Li Y."/>
            <person name="Li H."/>
            <person name="Li K."/>
            <person name="Li Q."/>
            <person name="Liu X."/>
            <person name="Ma X."/>
            <person name="Naidoo K."/>
            <person name="Pethybridge S.J."/>
            <person name="Sun J."/>
            <person name="Steenkamp E.T."/>
            <person name="van der Nest M.A."/>
            <person name="van Wyk S."/>
            <person name="Wingfield M.J."/>
            <person name="Xiong C."/>
            <person name="Yue Q."/>
            <person name="Zhang X."/>
        </authorList>
    </citation>
    <scope>NUCLEOTIDE SEQUENCE [LARGE SCALE GENOMIC DNA]</scope>
    <source>
        <strain evidence="1 2">DSM 5745</strain>
    </source>
</reference>
<sequence>MTDSDEAPYCNAVALAWHMNRFFESIAFCPTKQRSPPVLRTLGRYGQDFNFGSLCDTSQDYGWAVRSAWNMSAPGLPHIVALMYTGFTAGSQLLRSELTAIIRIVHGRLRTSSTRPHTIAPVLMFSIVGLHHIRVIAAFYDGKTRELKVRAPKLKSIDKECDGFYIDLSKWWLGNASFMSMTDVYDEPLVD</sequence>
<accession>A0A3D8SAZ2</accession>
<protein>
    <submittedName>
        <fullName evidence="1">Uncharacterized protein</fullName>
    </submittedName>
</protein>
<name>A0A3D8SAZ2_9EURO</name>
<dbReference type="RefSeq" id="XP_026604875.1">
    <property type="nucleotide sequence ID" value="XM_026745879.1"/>
</dbReference>
<dbReference type="EMBL" id="PVWQ01000004">
    <property type="protein sequence ID" value="RDW83537.1"/>
    <property type="molecule type" value="Genomic_DNA"/>
</dbReference>
<dbReference type="OrthoDB" id="4177740at2759"/>
<comment type="caution">
    <text evidence="1">The sequence shown here is derived from an EMBL/GenBank/DDBJ whole genome shotgun (WGS) entry which is preliminary data.</text>
</comment>
<gene>
    <name evidence="1" type="ORF">DSM5745_03863</name>
</gene>
<evidence type="ECO:0000313" key="1">
    <source>
        <dbReference type="EMBL" id="RDW83537.1"/>
    </source>
</evidence>
<organism evidence="1 2">
    <name type="scientific">Aspergillus mulundensis</name>
    <dbReference type="NCBI Taxonomy" id="1810919"/>
    <lineage>
        <taxon>Eukaryota</taxon>
        <taxon>Fungi</taxon>
        <taxon>Dikarya</taxon>
        <taxon>Ascomycota</taxon>
        <taxon>Pezizomycotina</taxon>
        <taxon>Eurotiomycetes</taxon>
        <taxon>Eurotiomycetidae</taxon>
        <taxon>Eurotiales</taxon>
        <taxon>Aspergillaceae</taxon>
        <taxon>Aspergillus</taxon>
        <taxon>Aspergillus subgen. Nidulantes</taxon>
    </lineage>
</organism>
<proteinExistence type="predicted"/>
<dbReference type="Proteomes" id="UP000256690">
    <property type="component" value="Unassembled WGS sequence"/>
</dbReference>